<feature type="compositionally biased region" description="Basic and acidic residues" evidence="1">
    <location>
        <begin position="133"/>
        <end position="142"/>
    </location>
</feature>
<reference evidence="2 3" key="1">
    <citation type="journal article" date="2018" name="Biotechnol. Biofuels">
        <title>Integrative visual omics of the white-rot fungus Polyporus brumalis exposes the biotechnological potential of its oxidative enzymes for delignifying raw plant biomass.</title>
        <authorList>
            <person name="Miyauchi S."/>
            <person name="Rancon A."/>
            <person name="Drula E."/>
            <person name="Hage H."/>
            <person name="Chaduli D."/>
            <person name="Favel A."/>
            <person name="Grisel S."/>
            <person name="Henrissat B."/>
            <person name="Herpoel-Gimbert I."/>
            <person name="Ruiz-Duenas F.J."/>
            <person name="Chevret D."/>
            <person name="Hainaut M."/>
            <person name="Lin J."/>
            <person name="Wang M."/>
            <person name="Pangilinan J."/>
            <person name="Lipzen A."/>
            <person name="Lesage-Meessen L."/>
            <person name="Navarro D."/>
            <person name="Riley R."/>
            <person name="Grigoriev I.V."/>
            <person name="Zhou S."/>
            <person name="Raouche S."/>
            <person name="Rosso M.N."/>
        </authorList>
    </citation>
    <scope>NUCLEOTIDE SEQUENCE [LARGE SCALE GENOMIC DNA]</scope>
    <source>
        <strain evidence="2 3">BRFM 1820</strain>
    </source>
</reference>
<evidence type="ECO:0000256" key="1">
    <source>
        <dbReference type="SAM" id="MobiDB-lite"/>
    </source>
</evidence>
<gene>
    <name evidence="2" type="ORF">OH76DRAFT_279597</name>
</gene>
<proteinExistence type="predicted"/>
<organism evidence="2 3">
    <name type="scientific">Lentinus brumalis</name>
    <dbReference type="NCBI Taxonomy" id="2498619"/>
    <lineage>
        <taxon>Eukaryota</taxon>
        <taxon>Fungi</taxon>
        <taxon>Dikarya</taxon>
        <taxon>Basidiomycota</taxon>
        <taxon>Agaricomycotina</taxon>
        <taxon>Agaricomycetes</taxon>
        <taxon>Polyporales</taxon>
        <taxon>Polyporaceae</taxon>
        <taxon>Lentinus</taxon>
    </lineage>
</organism>
<protein>
    <submittedName>
        <fullName evidence="2">Uncharacterized protein</fullName>
    </submittedName>
</protein>
<dbReference type="AlphaFoldDB" id="A0A371CKY4"/>
<keyword evidence="3" id="KW-1185">Reference proteome</keyword>
<feature type="region of interest" description="Disordered" evidence="1">
    <location>
        <begin position="103"/>
        <end position="142"/>
    </location>
</feature>
<dbReference type="Proteomes" id="UP000256964">
    <property type="component" value="Unassembled WGS sequence"/>
</dbReference>
<name>A0A371CKY4_9APHY</name>
<evidence type="ECO:0000313" key="2">
    <source>
        <dbReference type="EMBL" id="RDX40929.1"/>
    </source>
</evidence>
<evidence type="ECO:0000313" key="3">
    <source>
        <dbReference type="Proteomes" id="UP000256964"/>
    </source>
</evidence>
<accession>A0A371CKY4</accession>
<dbReference type="EMBL" id="KZ857530">
    <property type="protein sequence ID" value="RDX40929.1"/>
    <property type="molecule type" value="Genomic_DNA"/>
</dbReference>
<sequence length="237" mass="26479">MPSRAAISTGASRVCALGLGSSLRPPPSCSTRCMWRSAAYLHESSSSLPLTGVQIGFAEGQICALLTRRYYIPVGQEADTRCRDVNSVRDPVFLDWRHCAGPSRSRSPEYDGSPLVRRSRDSCTHPSVGFSRSPERKSETSDIMRRARVPGTVDGPGNKEVLVHMYHYEVATLFEAERTCMTLSSTRWYVCYSIIKLATVKACLKPNAHIYMTRSSTPGARQPRLDAFIRYEYCKDQ</sequence>